<proteinExistence type="predicted"/>
<sequence length="1143" mass="122409">MLKILLLAVAALAVAGPAHAAPVTAALAWVGAALKAATVGAALLRMGIGIGLNLLASVLLKPEKPKVNVQFEVDMGDDTPLSFIVGEYPTAGKRKYIGSWGKNTRYITEVIEISCLPVTGLKAVWFNDELGDIRYGQPAMQSGHLMGYPVKNFSEGVGSGDERDRCWIKLIDGTQSTADAFLISIFGTDPDYPWTSAMIGTGKAYAVLSYYYDPEVMTQIPQVLLQPQPLPLYDPRKDSSTGGLGAHRWGDRSTYEPSTNPAVIAYNISRGIYFASEWVFGGRNLPAWRLPRAEWVAAMNACDRPVNLAGGGTEPAFRCGLQITVDMTPADALEEIGRAANMRFAEVGGMLKPVVGLPGAAVLGITDGDILITEGQSFKPFNSLGETFNALSATYPEPREKWSTKDAPEYIDADSTAEDGGRYLPTSVAYPAAPFARQVQRLMRAQMRDYRRARVHQVSLPPDAYALEPLVDMISWSSQRNGYINKQFVVEEVAKTPGLNVLVTLREVDPSDYDWDSDFELPVSIVTPVPVRPFTQVISGFSASAVMLTDNATKARQSAIRVACSGDEVGVTHIQIRVWRNGAADHFVDVLRPFSEPFVWFVQTVQQRTTYQVAARLISDLTPKSTWTAKHTVTTGAVYIDGGDFVDGVTGLFSSAGLKATRIIANRSTPGNSMNELAWSVADSRLYRWNGTEWIHFIEESVKGILDETAFATSIRIPKLVTALPTSGQRVGDMVILQSDPTKIYTWAGGQWKAEIAADQIVGKLTAVQIGAGAIGTEQLAAGAAVISKLAITDWANLVGDDQIQDIAAWTGNVSDTWVALLPNFGVGAPIAQSKGAFQVTPRPGGGQTDMVSLPSPAKPGEEFFASCRVGATHQPISAQLFVQYLDASGNGVGNTPGPVKTTLAWETIEMSSVAPANTAFVRNIMRVNTGGYASGNISFSAPVLRRKGTGKLVVDGTIQGRHIEFETLTGGLMAAAGIITKAAQIDNAVIGRAHIGLLAVDTARIANLTVSTLKVADGAITAQYAAEVANFTVTMPDTSGLQDVLSLTFTLTQSCIILLGWSYEAVNSAASGTVNGRVFLNATEMEFSRAQGSAGNPGNSARVLAKSLGAGTHTLKLRANYSGSDQNKAIRNASIFLWRAYK</sequence>
<dbReference type="EMBL" id="VLKU01000005">
    <property type="protein sequence ID" value="TWI34298.1"/>
    <property type="molecule type" value="Genomic_DNA"/>
</dbReference>
<gene>
    <name evidence="3" type="ORF">IQ24_01813</name>
</gene>
<keyword evidence="1" id="KW-0732">Signal</keyword>
<protein>
    <submittedName>
        <fullName evidence="3">Putative tail protein</fullName>
    </submittedName>
</protein>
<feature type="chain" id="PRO_5021789374" evidence="1">
    <location>
        <begin position="21"/>
        <end position="1143"/>
    </location>
</feature>
<evidence type="ECO:0000256" key="1">
    <source>
        <dbReference type="SAM" id="SignalP"/>
    </source>
</evidence>
<accession>A0A562NQ36</accession>
<dbReference type="Pfam" id="PF13550">
    <property type="entry name" value="Phage-tail_3"/>
    <property type="match status" value="1"/>
</dbReference>
<evidence type="ECO:0000313" key="4">
    <source>
        <dbReference type="Proteomes" id="UP000316225"/>
    </source>
</evidence>
<dbReference type="Proteomes" id="UP000316225">
    <property type="component" value="Unassembled WGS sequence"/>
</dbReference>
<evidence type="ECO:0000313" key="3">
    <source>
        <dbReference type="EMBL" id="TWI34298.1"/>
    </source>
</evidence>
<name>A0A562NQ36_9RHOB</name>
<comment type="caution">
    <text evidence="3">The sequence shown here is derived from an EMBL/GenBank/DDBJ whole genome shotgun (WGS) entry which is preliminary data.</text>
</comment>
<feature type="domain" description="Tip attachment protein J" evidence="2">
    <location>
        <begin position="327"/>
        <end position="477"/>
    </location>
</feature>
<dbReference type="RefSeq" id="WP_145397639.1">
    <property type="nucleotide sequence ID" value="NZ_VLKU01000005.1"/>
</dbReference>
<dbReference type="OrthoDB" id="7822067at2"/>
<organism evidence="3 4">
    <name type="scientific">Paracoccus sulfuroxidans</name>
    <dbReference type="NCBI Taxonomy" id="384678"/>
    <lineage>
        <taxon>Bacteria</taxon>
        <taxon>Pseudomonadati</taxon>
        <taxon>Pseudomonadota</taxon>
        <taxon>Alphaproteobacteria</taxon>
        <taxon>Rhodobacterales</taxon>
        <taxon>Paracoccaceae</taxon>
        <taxon>Paracoccus</taxon>
    </lineage>
</organism>
<feature type="signal peptide" evidence="1">
    <location>
        <begin position="1"/>
        <end position="20"/>
    </location>
</feature>
<dbReference type="AlphaFoldDB" id="A0A562NQ36"/>
<dbReference type="InterPro" id="IPR032876">
    <property type="entry name" value="J_dom"/>
</dbReference>
<keyword evidence="4" id="KW-1185">Reference proteome</keyword>
<evidence type="ECO:0000259" key="2">
    <source>
        <dbReference type="Pfam" id="PF13550"/>
    </source>
</evidence>
<reference evidence="3 4" key="1">
    <citation type="journal article" date="2015" name="Stand. Genomic Sci.">
        <title>Genomic Encyclopedia of Bacterial and Archaeal Type Strains, Phase III: the genomes of soil and plant-associated and newly described type strains.</title>
        <authorList>
            <person name="Whitman W.B."/>
            <person name="Woyke T."/>
            <person name="Klenk H.P."/>
            <person name="Zhou Y."/>
            <person name="Lilburn T.G."/>
            <person name="Beck B.J."/>
            <person name="De Vos P."/>
            <person name="Vandamme P."/>
            <person name="Eisen J.A."/>
            <person name="Garrity G."/>
            <person name="Hugenholtz P."/>
            <person name="Kyrpides N.C."/>
        </authorList>
    </citation>
    <scope>NUCLEOTIDE SEQUENCE [LARGE SCALE GENOMIC DNA]</scope>
    <source>
        <strain evidence="3 4">CGMCC 1.5364</strain>
    </source>
</reference>